<feature type="region of interest" description="Disordered" evidence="1">
    <location>
        <begin position="427"/>
        <end position="447"/>
    </location>
</feature>
<keyword evidence="2" id="KW-0812">Transmembrane</keyword>
<dbReference type="AlphaFoldDB" id="A0A226DER9"/>
<sequence>MTRVVVRTSVRWAACGQFGLSTLLLQIAKLWPFTHWFTMHFLTCVLRIMDSSSKKALVVLVGFLLGKAIGQTVPVPVGKLPSFNVYEKRVTLSGFSSGGTFAQMYQISHSSTIHGIAVFSHTYYRCGPPSGKIDDYDKVCTKLFNQTGDKLYNPELVHKDIETYLYRGLIDDPVNLRHRFLYVYTGLRNFLFTADQSLSILQVYERYIKNPHRIKTRVQDAELLLPTNNEFGVPCTERPDNTSFIGNCGFSGPYEALVFLHGSDHRMRETTGASKQSLMQQLKMFDQREFVTGLKNPQLDMVGYYFVPTTCERRRCLLHIYFHGCLTGRQFEGTKHIEQSGFLEIAEASDMILIFPQAVMSEPQNDIGCWDTFGISGELYATKRGDQITAVKRMVDRALGKGTLSSSSSSSGQIWFNNKQDATSFAQEGQKGGWSHHNQYGGGGRGKQKYRAGYGHYYG</sequence>
<evidence type="ECO:0000256" key="2">
    <source>
        <dbReference type="SAM" id="Phobius"/>
    </source>
</evidence>
<dbReference type="OrthoDB" id="6020543at2759"/>
<name>A0A226DER9_FOLCA</name>
<dbReference type="InterPro" id="IPR029058">
    <property type="entry name" value="AB_hydrolase_fold"/>
</dbReference>
<dbReference type="Proteomes" id="UP000198287">
    <property type="component" value="Unassembled WGS sequence"/>
</dbReference>
<evidence type="ECO:0000313" key="4">
    <source>
        <dbReference type="Proteomes" id="UP000198287"/>
    </source>
</evidence>
<comment type="caution">
    <text evidence="3">The sequence shown here is derived from an EMBL/GenBank/DDBJ whole genome shotgun (WGS) entry which is preliminary data.</text>
</comment>
<accession>A0A226DER9</accession>
<protein>
    <submittedName>
        <fullName evidence="3">Uncharacterized protein</fullName>
    </submittedName>
</protein>
<gene>
    <name evidence="3" type="ORF">Fcan01_22587</name>
</gene>
<proteinExistence type="predicted"/>
<evidence type="ECO:0000313" key="3">
    <source>
        <dbReference type="EMBL" id="OXA42696.1"/>
    </source>
</evidence>
<keyword evidence="2" id="KW-0472">Membrane</keyword>
<evidence type="ECO:0000256" key="1">
    <source>
        <dbReference type="SAM" id="MobiDB-lite"/>
    </source>
</evidence>
<dbReference type="SUPFAM" id="SSF53474">
    <property type="entry name" value="alpha/beta-Hydrolases"/>
    <property type="match status" value="1"/>
</dbReference>
<reference evidence="3 4" key="1">
    <citation type="submission" date="2015-12" db="EMBL/GenBank/DDBJ databases">
        <title>The genome of Folsomia candida.</title>
        <authorList>
            <person name="Faddeeva A."/>
            <person name="Derks M.F."/>
            <person name="Anvar Y."/>
            <person name="Smit S."/>
            <person name="Van Straalen N."/>
            <person name="Roelofs D."/>
        </authorList>
    </citation>
    <scope>NUCLEOTIDE SEQUENCE [LARGE SCALE GENOMIC DNA]</scope>
    <source>
        <strain evidence="3 4">VU population</strain>
        <tissue evidence="3">Whole body</tissue>
    </source>
</reference>
<keyword evidence="4" id="KW-1185">Reference proteome</keyword>
<feature type="transmembrane region" description="Helical" evidence="2">
    <location>
        <begin position="56"/>
        <end position="77"/>
    </location>
</feature>
<dbReference type="OMA" id="FANTTHI"/>
<keyword evidence="2" id="KW-1133">Transmembrane helix</keyword>
<dbReference type="EMBL" id="LNIX01000025">
    <property type="protein sequence ID" value="OXA42696.1"/>
    <property type="molecule type" value="Genomic_DNA"/>
</dbReference>
<organism evidence="3 4">
    <name type="scientific">Folsomia candida</name>
    <name type="common">Springtail</name>
    <dbReference type="NCBI Taxonomy" id="158441"/>
    <lineage>
        <taxon>Eukaryota</taxon>
        <taxon>Metazoa</taxon>
        <taxon>Ecdysozoa</taxon>
        <taxon>Arthropoda</taxon>
        <taxon>Hexapoda</taxon>
        <taxon>Collembola</taxon>
        <taxon>Entomobryomorpha</taxon>
        <taxon>Isotomoidea</taxon>
        <taxon>Isotomidae</taxon>
        <taxon>Proisotominae</taxon>
        <taxon>Folsomia</taxon>
    </lineage>
</organism>